<dbReference type="GO" id="GO:0016301">
    <property type="term" value="F:kinase activity"/>
    <property type="evidence" value="ECO:0007669"/>
    <property type="project" value="UniProtKB-KW"/>
</dbReference>
<dbReference type="PANTHER" id="PTHR42878">
    <property type="entry name" value="TWO-COMPONENT HISTIDINE KINASE"/>
    <property type="match status" value="1"/>
</dbReference>
<gene>
    <name evidence="10" type="ORF">ACFQDM_01225</name>
</gene>
<name>A0ABW1S569_9PROT</name>
<evidence type="ECO:0000256" key="8">
    <source>
        <dbReference type="ARBA" id="ARBA00023012"/>
    </source>
</evidence>
<keyword evidence="8" id="KW-0902">Two-component regulatory system</keyword>
<dbReference type="SMART" id="SM00388">
    <property type="entry name" value="HisKA"/>
    <property type="match status" value="1"/>
</dbReference>
<dbReference type="PROSITE" id="PS50109">
    <property type="entry name" value="HIS_KIN"/>
    <property type="match status" value="1"/>
</dbReference>
<dbReference type="InterPro" id="IPR004358">
    <property type="entry name" value="Sig_transdc_His_kin-like_C"/>
</dbReference>
<dbReference type="InterPro" id="IPR003661">
    <property type="entry name" value="HisK_dim/P_dom"/>
</dbReference>
<dbReference type="Proteomes" id="UP001596303">
    <property type="component" value="Unassembled WGS sequence"/>
</dbReference>
<dbReference type="InterPro" id="IPR005467">
    <property type="entry name" value="His_kinase_dom"/>
</dbReference>
<dbReference type="PRINTS" id="PR00344">
    <property type="entry name" value="BCTRLSENSOR"/>
</dbReference>
<reference evidence="11" key="1">
    <citation type="journal article" date="2019" name="Int. J. Syst. Evol. Microbiol.">
        <title>The Global Catalogue of Microorganisms (GCM) 10K type strain sequencing project: providing services to taxonomists for standard genome sequencing and annotation.</title>
        <authorList>
            <consortium name="The Broad Institute Genomics Platform"/>
            <consortium name="The Broad Institute Genome Sequencing Center for Infectious Disease"/>
            <person name="Wu L."/>
            <person name="Ma J."/>
        </authorList>
    </citation>
    <scope>NUCLEOTIDE SEQUENCE [LARGE SCALE GENOMIC DNA]</scope>
    <source>
        <strain evidence="11">CGMCC-1.15741</strain>
    </source>
</reference>
<dbReference type="InterPro" id="IPR003594">
    <property type="entry name" value="HATPase_dom"/>
</dbReference>
<dbReference type="Gene3D" id="1.10.287.130">
    <property type="match status" value="1"/>
</dbReference>
<protein>
    <recommendedName>
        <fullName evidence="2">histidine kinase</fullName>
        <ecNumber evidence="2">2.7.13.3</ecNumber>
    </recommendedName>
</protein>
<dbReference type="InterPro" id="IPR036890">
    <property type="entry name" value="HATPase_C_sf"/>
</dbReference>
<dbReference type="Pfam" id="PF00512">
    <property type="entry name" value="HisKA"/>
    <property type="match status" value="1"/>
</dbReference>
<feature type="domain" description="Histidine kinase" evidence="9">
    <location>
        <begin position="7"/>
        <end position="222"/>
    </location>
</feature>
<evidence type="ECO:0000256" key="4">
    <source>
        <dbReference type="ARBA" id="ARBA00022679"/>
    </source>
</evidence>
<evidence type="ECO:0000256" key="5">
    <source>
        <dbReference type="ARBA" id="ARBA00022741"/>
    </source>
</evidence>
<dbReference type="Gene3D" id="3.30.565.10">
    <property type="entry name" value="Histidine kinase-like ATPase, C-terminal domain"/>
    <property type="match status" value="1"/>
</dbReference>
<keyword evidence="5" id="KW-0547">Nucleotide-binding</keyword>
<keyword evidence="11" id="KW-1185">Reference proteome</keyword>
<keyword evidence="7" id="KW-0067">ATP-binding</keyword>
<dbReference type="SUPFAM" id="SSF47384">
    <property type="entry name" value="Homodimeric domain of signal transducing histidine kinase"/>
    <property type="match status" value="1"/>
</dbReference>
<evidence type="ECO:0000313" key="11">
    <source>
        <dbReference type="Proteomes" id="UP001596303"/>
    </source>
</evidence>
<evidence type="ECO:0000313" key="10">
    <source>
        <dbReference type="EMBL" id="MFC6196676.1"/>
    </source>
</evidence>
<dbReference type="SMART" id="SM00387">
    <property type="entry name" value="HATPase_c"/>
    <property type="match status" value="1"/>
</dbReference>
<dbReference type="Pfam" id="PF02518">
    <property type="entry name" value="HATPase_c"/>
    <property type="match status" value="1"/>
</dbReference>
<evidence type="ECO:0000256" key="3">
    <source>
        <dbReference type="ARBA" id="ARBA00022553"/>
    </source>
</evidence>
<evidence type="ECO:0000256" key="6">
    <source>
        <dbReference type="ARBA" id="ARBA00022777"/>
    </source>
</evidence>
<evidence type="ECO:0000256" key="1">
    <source>
        <dbReference type="ARBA" id="ARBA00000085"/>
    </source>
</evidence>
<keyword evidence="6 10" id="KW-0418">Kinase</keyword>
<sequence>MEQVSSALSHDIRTPLRHMKHFLDFFERSLKEPLSDEAREHLEIVKESLEETADMVDELVAFGREHQKRPAREVFSVSEIAQLAVGRLKDLWPERDITLELVGNALIDANPARTHALLFHLFENAALHSDKASVQLSVSFRKMEGERVRVIIDDNGPGLRLSEDSAFRLFQKLSTESDRQGVGAGLPMARRLAEVQGGELHLSPETSASGGARFLLDLPGELAD</sequence>
<evidence type="ECO:0000256" key="7">
    <source>
        <dbReference type="ARBA" id="ARBA00022840"/>
    </source>
</evidence>
<dbReference type="PANTHER" id="PTHR42878:SF7">
    <property type="entry name" value="SENSOR HISTIDINE KINASE GLRK"/>
    <property type="match status" value="1"/>
</dbReference>
<dbReference type="CDD" id="cd00082">
    <property type="entry name" value="HisKA"/>
    <property type="match status" value="1"/>
</dbReference>
<keyword evidence="4" id="KW-0808">Transferase</keyword>
<dbReference type="InterPro" id="IPR050351">
    <property type="entry name" value="BphY/WalK/GraS-like"/>
</dbReference>
<accession>A0ABW1S569</accession>
<dbReference type="InterPro" id="IPR036097">
    <property type="entry name" value="HisK_dim/P_sf"/>
</dbReference>
<comment type="catalytic activity">
    <reaction evidence="1">
        <text>ATP + protein L-histidine = ADP + protein N-phospho-L-histidine.</text>
        <dbReference type="EC" id="2.7.13.3"/>
    </reaction>
</comment>
<keyword evidence="3" id="KW-0597">Phosphoprotein</keyword>
<comment type="caution">
    <text evidence="10">The sequence shown here is derived from an EMBL/GenBank/DDBJ whole genome shotgun (WGS) entry which is preliminary data.</text>
</comment>
<organism evidence="10 11">
    <name type="scientific">Ponticaulis profundi</name>
    <dbReference type="NCBI Taxonomy" id="2665222"/>
    <lineage>
        <taxon>Bacteria</taxon>
        <taxon>Pseudomonadati</taxon>
        <taxon>Pseudomonadota</taxon>
        <taxon>Alphaproteobacteria</taxon>
        <taxon>Hyphomonadales</taxon>
        <taxon>Hyphomonadaceae</taxon>
        <taxon>Ponticaulis</taxon>
    </lineage>
</organism>
<evidence type="ECO:0000259" key="9">
    <source>
        <dbReference type="PROSITE" id="PS50109"/>
    </source>
</evidence>
<dbReference type="RefSeq" id="WP_377374403.1">
    <property type="nucleotide sequence ID" value="NZ_JBHSSW010000002.1"/>
</dbReference>
<dbReference type="EC" id="2.7.13.3" evidence="2"/>
<dbReference type="EMBL" id="JBHSSW010000002">
    <property type="protein sequence ID" value="MFC6196676.1"/>
    <property type="molecule type" value="Genomic_DNA"/>
</dbReference>
<dbReference type="SUPFAM" id="SSF55874">
    <property type="entry name" value="ATPase domain of HSP90 chaperone/DNA topoisomerase II/histidine kinase"/>
    <property type="match status" value="1"/>
</dbReference>
<proteinExistence type="predicted"/>
<evidence type="ECO:0000256" key="2">
    <source>
        <dbReference type="ARBA" id="ARBA00012438"/>
    </source>
</evidence>